<evidence type="ECO:0000256" key="1">
    <source>
        <dbReference type="SAM" id="MobiDB-lite"/>
    </source>
</evidence>
<organism evidence="3 4">
    <name type="scientific">Bipolaris oryzae ATCC 44560</name>
    <dbReference type="NCBI Taxonomy" id="930090"/>
    <lineage>
        <taxon>Eukaryota</taxon>
        <taxon>Fungi</taxon>
        <taxon>Dikarya</taxon>
        <taxon>Ascomycota</taxon>
        <taxon>Pezizomycotina</taxon>
        <taxon>Dothideomycetes</taxon>
        <taxon>Pleosporomycetidae</taxon>
        <taxon>Pleosporales</taxon>
        <taxon>Pleosporineae</taxon>
        <taxon>Pleosporaceae</taxon>
        <taxon>Bipolaris</taxon>
    </lineage>
</organism>
<accession>W6ZME9</accession>
<keyword evidence="2" id="KW-0812">Transmembrane</keyword>
<protein>
    <submittedName>
        <fullName evidence="3">Uncharacterized protein</fullName>
    </submittedName>
</protein>
<feature type="region of interest" description="Disordered" evidence="1">
    <location>
        <begin position="35"/>
        <end position="60"/>
    </location>
</feature>
<proteinExistence type="predicted"/>
<dbReference type="EMBL" id="KI963918">
    <property type="protein sequence ID" value="EUC51270.1"/>
    <property type="molecule type" value="Genomic_DNA"/>
</dbReference>
<keyword evidence="2" id="KW-1133">Transmembrane helix</keyword>
<dbReference type="HOGENOM" id="CLU_1839842_0_0_1"/>
<evidence type="ECO:0000313" key="3">
    <source>
        <dbReference type="EMBL" id="EUC51270.1"/>
    </source>
</evidence>
<evidence type="ECO:0000313" key="4">
    <source>
        <dbReference type="Proteomes" id="UP000054032"/>
    </source>
</evidence>
<dbReference type="OrthoDB" id="3695699at2759"/>
<dbReference type="RefSeq" id="XP_007682200.1">
    <property type="nucleotide sequence ID" value="XM_007684010.2"/>
</dbReference>
<reference evidence="3 4" key="1">
    <citation type="journal article" date="2013" name="PLoS Genet.">
        <title>Comparative genome structure, secondary metabolite, and effector coding capacity across Cochliobolus pathogens.</title>
        <authorList>
            <person name="Condon B.J."/>
            <person name="Leng Y."/>
            <person name="Wu D."/>
            <person name="Bushley K.E."/>
            <person name="Ohm R.A."/>
            <person name="Otillar R."/>
            <person name="Martin J."/>
            <person name="Schackwitz W."/>
            <person name="Grimwood J."/>
            <person name="MohdZainudin N."/>
            <person name="Xue C."/>
            <person name="Wang R."/>
            <person name="Manning V.A."/>
            <person name="Dhillon B."/>
            <person name="Tu Z.J."/>
            <person name="Steffenson B.J."/>
            <person name="Salamov A."/>
            <person name="Sun H."/>
            <person name="Lowry S."/>
            <person name="LaButti K."/>
            <person name="Han J."/>
            <person name="Copeland A."/>
            <person name="Lindquist E."/>
            <person name="Barry K."/>
            <person name="Schmutz J."/>
            <person name="Baker S.E."/>
            <person name="Ciuffetti L.M."/>
            <person name="Grigoriev I.V."/>
            <person name="Zhong S."/>
            <person name="Turgeon B.G."/>
        </authorList>
    </citation>
    <scope>NUCLEOTIDE SEQUENCE [LARGE SCALE GENOMIC DNA]</scope>
    <source>
        <strain evidence="3 4">ATCC 44560</strain>
    </source>
</reference>
<feature type="non-terminal residue" evidence="3">
    <location>
        <position position="1"/>
    </location>
</feature>
<feature type="compositionally biased region" description="Basic and acidic residues" evidence="1">
    <location>
        <begin position="35"/>
        <end position="47"/>
    </location>
</feature>
<name>W6ZME9_COCMI</name>
<keyword evidence="2" id="KW-0472">Membrane</keyword>
<gene>
    <name evidence="3" type="ORF">COCMIDRAFT_62765</name>
</gene>
<feature type="transmembrane region" description="Helical" evidence="2">
    <location>
        <begin position="69"/>
        <end position="94"/>
    </location>
</feature>
<dbReference type="GeneID" id="19124908"/>
<dbReference type="AlphaFoldDB" id="W6ZME9"/>
<evidence type="ECO:0000256" key="2">
    <source>
        <dbReference type="SAM" id="Phobius"/>
    </source>
</evidence>
<dbReference type="Proteomes" id="UP000054032">
    <property type="component" value="Unassembled WGS sequence"/>
</dbReference>
<dbReference type="KEGG" id="bor:COCMIDRAFT_62765"/>
<sequence length="140" mass="15567">NIYISSEIYHALESTGPIILAITPTAIATSTVAYEKEDKEGNDHEPYPHTTSPPQSKAAKPAWVNPSTAALLCFDFLASTFFVWCWVMGWFSWLRGDQDHASVMGQARGQAYRVGEARDSGMQVLANQNVEQEMRRLGMV</sequence>
<keyword evidence="4" id="KW-1185">Reference proteome</keyword>
<feature type="non-terminal residue" evidence="3">
    <location>
        <position position="140"/>
    </location>
</feature>